<dbReference type="InterPro" id="IPR036265">
    <property type="entry name" value="HIT-like_sf"/>
</dbReference>
<keyword evidence="5" id="KW-0507">mRNA processing</keyword>
<dbReference type="Pfam" id="PF11969">
    <property type="entry name" value="DcpS_C"/>
    <property type="match status" value="1"/>
</dbReference>
<dbReference type="InterPro" id="IPR008594">
    <property type="entry name" value="DcpS/DCS2"/>
</dbReference>
<comment type="function">
    <text evidence="5">Decapping scavenger enzyme that catalyzes the cleavage of a residual cap structure following the degradation of mRNAs by the 3'-&gt;5' exosome-mediated mRNA decay pathway.</text>
</comment>
<evidence type="ECO:0000313" key="8">
    <source>
        <dbReference type="EMBL" id="KAF7998131.1"/>
    </source>
</evidence>
<reference evidence="8 9" key="1">
    <citation type="submission" date="2020-08" db="EMBL/GenBank/DDBJ databases">
        <title>Aphidius gifuensis genome sequencing and assembly.</title>
        <authorList>
            <person name="Du Z."/>
        </authorList>
    </citation>
    <scope>NUCLEOTIDE SEQUENCE [LARGE SCALE GENOMIC DNA]</scope>
    <source>
        <strain evidence="8">YNYX2018</strain>
        <tissue evidence="8">Adults</tissue>
    </source>
</reference>
<dbReference type="GO" id="GO:0140932">
    <property type="term" value="F:5'-(N(7)-methyl 5'-triphosphoguanosine)-[mRNA] diphosphatase activity"/>
    <property type="evidence" value="ECO:0007669"/>
    <property type="project" value="UniProtKB-EC"/>
</dbReference>
<evidence type="ECO:0000256" key="4">
    <source>
        <dbReference type="ARBA" id="ARBA00048222"/>
    </source>
</evidence>
<dbReference type="AlphaFoldDB" id="A0A834Y7U5"/>
<evidence type="ECO:0000256" key="1">
    <source>
        <dbReference type="ARBA" id="ARBA00010208"/>
    </source>
</evidence>
<sequence>MAEIQQETITSNNTEESKVPDSEIESIPEKTEEVLELLKDVSKFTVKKILKNNTTQKLICIEGALTDREGIALIILEKKVFPNEEEILGEGFFNEQTTATELYRNDIYTKYDFFPEVKHNALKATLIYPATEKHVEQFSSTESYMIEETPELYENVSLPKILKDSEQFSLQWADRVIFNDPDEETGFVMTKDLKWNDELSTLYMLAITRKRIRSIRDLNASHLPLLRHIKEAGTKAIFDKYGVSKSQLRIYFHYQPSFYHLHVHFTTFAVENSGTLTERAHLLTTVIRNIELMPDYYQKAVLTFRAFKLSIYEPYKQYEEEKQLKNE</sequence>
<dbReference type="SUPFAM" id="SSF102860">
    <property type="entry name" value="mRNA decapping enzyme DcpS N-terminal domain"/>
    <property type="match status" value="1"/>
</dbReference>
<proteinExistence type="inferred from homology"/>
<keyword evidence="9" id="KW-1185">Reference proteome</keyword>
<evidence type="ECO:0000256" key="3">
    <source>
        <dbReference type="ARBA" id="ARBA00015636"/>
    </source>
</evidence>
<feature type="active site" description="Nucleophile" evidence="6">
    <location>
        <position position="262"/>
    </location>
</feature>
<comment type="similarity">
    <text evidence="1 5">Belongs to the HIT family.</text>
</comment>
<dbReference type="Proteomes" id="UP000639338">
    <property type="component" value="Unassembled WGS sequence"/>
</dbReference>
<evidence type="ECO:0000256" key="6">
    <source>
        <dbReference type="PIRSR" id="PIRSR028973-1"/>
    </source>
</evidence>
<dbReference type="PANTHER" id="PTHR12978:SF0">
    <property type="entry name" value="M7GPPPX DIPHOSPHATASE"/>
    <property type="match status" value="1"/>
</dbReference>
<protein>
    <recommendedName>
        <fullName evidence="3 5">m7GpppX diphosphatase</fullName>
        <ecNumber evidence="2 5">3.6.1.59</ecNumber>
    </recommendedName>
</protein>
<dbReference type="GO" id="GO:0006397">
    <property type="term" value="P:mRNA processing"/>
    <property type="evidence" value="ECO:0007669"/>
    <property type="project" value="UniProtKB-KW"/>
</dbReference>
<dbReference type="InterPro" id="IPR011145">
    <property type="entry name" value="Scavenger_mRNA_decap_enz_N"/>
</dbReference>
<dbReference type="OrthoDB" id="10264956at2759"/>
<dbReference type="GO" id="GO:0000340">
    <property type="term" value="F:RNA 7-methylguanosine cap binding"/>
    <property type="evidence" value="ECO:0007669"/>
    <property type="project" value="UniProtKB-UniRule"/>
</dbReference>
<dbReference type="SUPFAM" id="SSF54197">
    <property type="entry name" value="HIT-like"/>
    <property type="match status" value="1"/>
</dbReference>
<comment type="subcellular location">
    <subcellularLocation>
        <location evidence="5">Nucleus</location>
    </subcellularLocation>
</comment>
<keyword evidence="5" id="KW-0539">Nucleus</keyword>
<dbReference type="Gene3D" id="3.30.428.10">
    <property type="entry name" value="HIT-like"/>
    <property type="match status" value="1"/>
</dbReference>
<evidence type="ECO:0000256" key="5">
    <source>
        <dbReference type="PIRNR" id="PIRNR028973"/>
    </source>
</evidence>
<evidence type="ECO:0000256" key="2">
    <source>
        <dbReference type="ARBA" id="ARBA00012520"/>
    </source>
</evidence>
<dbReference type="GO" id="GO:0005634">
    <property type="term" value="C:nucleus"/>
    <property type="evidence" value="ECO:0007669"/>
    <property type="project" value="UniProtKB-SubCell"/>
</dbReference>
<comment type="caution">
    <text evidence="8">The sequence shown here is derived from an EMBL/GenBank/DDBJ whole genome shotgun (WGS) entry which is preliminary data.</text>
</comment>
<accession>A0A834Y7U5</accession>
<dbReference type="Pfam" id="PF05652">
    <property type="entry name" value="DcpS"/>
    <property type="match status" value="1"/>
</dbReference>
<dbReference type="GO" id="GO:0000290">
    <property type="term" value="P:deadenylation-dependent decapping of nuclear-transcribed mRNA"/>
    <property type="evidence" value="ECO:0007669"/>
    <property type="project" value="UniProtKB-UniRule"/>
</dbReference>
<dbReference type="PIRSF" id="PIRSF028973">
    <property type="entry name" value="Scavenger_mRNA_decap_enz"/>
    <property type="match status" value="1"/>
</dbReference>
<feature type="compositionally biased region" description="Basic and acidic residues" evidence="7">
    <location>
        <begin position="15"/>
        <end position="26"/>
    </location>
</feature>
<dbReference type="GO" id="GO:0000932">
    <property type="term" value="C:P-body"/>
    <property type="evidence" value="ECO:0007669"/>
    <property type="project" value="TreeGrafter"/>
</dbReference>
<feature type="region of interest" description="Disordered" evidence="7">
    <location>
        <begin position="1"/>
        <end position="26"/>
    </location>
</feature>
<evidence type="ECO:0000313" key="9">
    <source>
        <dbReference type="Proteomes" id="UP000639338"/>
    </source>
</evidence>
<gene>
    <name evidence="8" type="ORF">HCN44_009529</name>
</gene>
<dbReference type="PANTHER" id="PTHR12978">
    <property type="entry name" value="HISTIDINE TRIAD HIT PROTEIN MEMBER"/>
    <property type="match status" value="1"/>
</dbReference>
<keyword evidence="5" id="KW-0378">Hydrolase</keyword>
<dbReference type="EMBL" id="JACMRX010000001">
    <property type="protein sequence ID" value="KAF7998131.1"/>
    <property type="molecule type" value="Genomic_DNA"/>
</dbReference>
<feature type="compositionally biased region" description="Polar residues" evidence="7">
    <location>
        <begin position="1"/>
        <end position="14"/>
    </location>
</feature>
<comment type="catalytic activity">
    <reaction evidence="4 5">
        <text>a 5'-end (N(7)-methyl 5'-triphosphoguanosine)-ribonucleoside in mRNA + H2O = N(7)-methyl-GMP + a 5'-end diphospho-ribonucleoside in mRNA + 2 H(+)</text>
        <dbReference type="Rhea" id="RHEA:65388"/>
        <dbReference type="Rhea" id="RHEA-COMP:17165"/>
        <dbReference type="Rhea" id="RHEA-COMP:17167"/>
        <dbReference type="ChEBI" id="CHEBI:15377"/>
        <dbReference type="ChEBI" id="CHEBI:15378"/>
        <dbReference type="ChEBI" id="CHEBI:58285"/>
        <dbReference type="ChEBI" id="CHEBI:156461"/>
        <dbReference type="ChEBI" id="CHEBI:167616"/>
        <dbReference type="EC" id="3.6.1.59"/>
    </reaction>
</comment>
<evidence type="ECO:0000256" key="7">
    <source>
        <dbReference type="SAM" id="MobiDB-lite"/>
    </source>
</evidence>
<name>A0A834Y7U5_APHGI</name>
<organism evidence="8 9">
    <name type="scientific">Aphidius gifuensis</name>
    <name type="common">Parasitoid wasp</name>
    <dbReference type="NCBI Taxonomy" id="684658"/>
    <lineage>
        <taxon>Eukaryota</taxon>
        <taxon>Metazoa</taxon>
        <taxon>Ecdysozoa</taxon>
        <taxon>Arthropoda</taxon>
        <taxon>Hexapoda</taxon>
        <taxon>Insecta</taxon>
        <taxon>Pterygota</taxon>
        <taxon>Neoptera</taxon>
        <taxon>Endopterygota</taxon>
        <taxon>Hymenoptera</taxon>
        <taxon>Apocrita</taxon>
        <taxon>Ichneumonoidea</taxon>
        <taxon>Braconidae</taxon>
        <taxon>Aphidiinae</taxon>
        <taxon>Aphidius</taxon>
    </lineage>
</organism>
<dbReference type="Gene3D" id="3.30.200.40">
    <property type="entry name" value="Scavenger mRNA decapping enzyme, N-terminal domain"/>
    <property type="match status" value="1"/>
</dbReference>
<dbReference type="EC" id="3.6.1.59" evidence="2 5"/>